<organism evidence="2 3">
    <name type="scientific">Triticum urartu</name>
    <name type="common">Red wild einkorn</name>
    <name type="synonym">Crithodium urartu</name>
    <dbReference type="NCBI Taxonomy" id="4572"/>
    <lineage>
        <taxon>Eukaryota</taxon>
        <taxon>Viridiplantae</taxon>
        <taxon>Streptophyta</taxon>
        <taxon>Embryophyta</taxon>
        <taxon>Tracheophyta</taxon>
        <taxon>Spermatophyta</taxon>
        <taxon>Magnoliopsida</taxon>
        <taxon>Liliopsida</taxon>
        <taxon>Poales</taxon>
        <taxon>Poaceae</taxon>
        <taxon>BOP clade</taxon>
        <taxon>Pooideae</taxon>
        <taxon>Triticodae</taxon>
        <taxon>Triticeae</taxon>
        <taxon>Triticinae</taxon>
        <taxon>Triticum</taxon>
    </lineage>
</organism>
<feature type="compositionally biased region" description="Basic and acidic residues" evidence="1">
    <location>
        <begin position="53"/>
        <end position="65"/>
    </location>
</feature>
<dbReference type="Gramene" id="TuG1812G0300000098.01.T01">
    <property type="protein sequence ID" value="TuG1812G0300000098.01.T01.cds468985"/>
    <property type="gene ID" value="TuG1812G0300000098.01"/>
</dbReference>
<evidence type="ECO:0000313" key="2">
    <source>
        <dbReference type="EnsemblPlants" id="TuG1812G0300000098.01.T01.cds468985"/>
    </source>
</evidence>
<dbReference type="Proteomes" id="UP000015106">
    <property type="component" value="Chromosome 3"/>
</dbReference>
<dbReference type="EnsemblPlants" id="TuG1812G0300000098.01.T01">
    <property type="protein sequence ID" value="TuG1812G0300000098.01.T01.cds468985"/>
    <property type="gene ID" value="TuG1812G0300000098.01"/>
</dbReference>
<feature type="region of interest" description="Disordered" evidence="1">
    <location>
        <begin position="1"/>
        <end position="65"/>
    </location>
</feature>
<dbReference type="AlphaFoldDB" id="A0A8R7PLQ0"/>
<accession>A0A8R7PLQ0</accession>
<reference evidence="2" key="2">
    <citation type="submission" date="2018-03" db="EMBL/GenBank/DDBJ databases">
        <title>The Triticum urartu genome reveals the dynamic nature of wheat genome evolution.</title>
        <authorList>
            <person name="Ling H."/>
            <person name="Ma B."/>
            <person name="Shi X."/>
            <person name="Liu H."/>
            <person name="Dong L."/>
            <person name="Sun H."/>
            <person name="Cao Y."/>
            <person name="Gao Q."/>
            <person name="Zheng S."/>
            <person name="Li Y."/>
            <person name="Yu Y."/>
            <person name="Du H."/>
            <person name="Qi M."/>
            <person name="Li Y."/>
            <person name="Yu H."/>
            <person name="Cui Y."/>
            <person name="Wang N."/>
            <person name="Chen C."/>
            <person name="Wu H."/>
            <person name="Zhao Y."/>
            <person name="Zhang J."/>
            <person name="Li Y."/>
            <person name="Zhou W."/>
            <person name="Zhang B."/>
            <person name="Hu W."/>
            <person name="Eijk M."/>
            <person name="Tang J."/>
            <person name="Witsenboer H."/>
            <person name="Zhao S."/>
            <person name="Li Z."/>
            <person name="Zhang A."/>
            <person name="Wang D."/>
            <person name="Liang C."/>
        </authorList>
    </citation>
    <scope>NUCLEOTIDE SEQUENCE [LARGE SCALE GENOMIC DNA]</scope>
    <source>
        <strain evidence="2">cv. G1812</strain>
    </source>
</reference>
<proteinExistence type="predicted"/>
<keyword evidence="3" id="KW-1185">Reference proteome</keyword>
<evidence type="ECO:0000313" key="3">
    <source>
        <dbReference type="Proteomes" id="UP000015106"/>
    </source>
</evidence>
<reference evidence="2" key="3">
    <citation type="submission" date="2022-06" db="UniProtKB">
        <authorList>
            <consortium name="EnsemblPlants"/>
        </authorList>
    </citation>
    <scope>IDENTIFICATION</scope>
</reference>
<evidence type="ECO:0000256" key="1">
    <source>
        <dbReference type="SAM" id="MobiDB-lite"/>
    </source>
</evidence>
<protein>
    <submittedName>
        <fullName evidence="2">Uncharacterized protein</fullName>
    </submittedName>
</protein>
<sequence length="65" mass="8073">LKKRRKWQEETRTRVEQKIPARMDSHRIPEEEEGEPRRNRLLKKQLEQGSSLRRSDPAVKDRWWH</sequence>
<name>A0A8R7PLQ0_TRIUA</name>
<feature type="compositionally biased region" description="Basic and acidic residues" evidence="1">
    <location>
        <begin position="7"/>
        <end position="29"/>
    </location>
</feature>
<reference evidence="3" key="1">
    <citation type="journal article" date="2013" name="Nature">
        <title>Draft genome of the wheat A-genome progenitor Triticum urartu.</title>
        <authorList>
            <person name="Ling H.Q."/>
            <person name="Zhao S."/>
            <person name="Liu D."/>
            <person name="Wang J."/>
            <person name="Sun H."/>
            <person name="Zhang C."/>
            <person name="Fan H."/>
            <person name="Li D."/>
            <person name="Dong L."/>
            <person name="Tao Y."/>
            <person name="Gao C."/>
            <person name="Wu H."/>
            <person name="Li Y."/>
            <person name="Cui Y."/>
            <person name="Guo X."/>
            <person name="Zheng S."/>
            <person name="Wang B."/>
            <person name="Yu K."/>
            <person name="Liang Q."/>
            <person name="Yang W."/>
            <person name="Lou X."/>
            <person name="Chen J."/>
            <person name="Feng M."/>
            <person name="Jian J."/>
            <person name="Zhang X."/>
            <person name="Luo G."/>
            <person name="Jiang Y."/>
            <person name="Liu J."/>
            <person name="Wang Z."/>
            <person name="Sha Y."/>
            <person name="Zhang B."/>
            <person name="Wu H."/>
            <person name="Tang D."/>
            <person name="Shen Q."/>
            <person name="Xue P."/>
            <person name="Zou S."/>
            <person name="Wang X."/>
            <person name="Liu X."/>
            <person name="Wang F."/>
            <person name="Yang Y."/>
            <person name="An X."/>
            <person name="Dong Z."/>
            <person name="Zhang K."/>
            <person name="Zhang X."/>
            <person name="Luo M.C."/>
            <person name="Dvorak J."/>
            <person name="Tong Y."/>
            <person name="Wang J."/>
            <person name="Yang H."/>
            <person name="Li Z."/>
            <person name="Wang D."/>
            <person name="Zhang A."/>
            <person name="Wang J."/>
        </authorList>
    </citation>
    <scope>NUCLEOTIDE SEQUENCE</scope>
    <source>
        <strain evidence="3">cv. G1812</strain>
    </source>
</reference>